<reference evidence="1" key="1">
    <citation type="journal article" date="2021" name="Proc. Natl. Acad. Sci. U.S.A.">
        <title>A Catalog of Tens of Thousands of Viruses from Human Metagenomes Reveals Hidden Associations with Chronic Diseases.</title>
        <authorList>
            <person name="Tisza M.J."/>
            <person name="Buck C.B."/>
        </authorList>
    </citation>
    <scope>NUCLEOTIDE SEQUENCE</scope>
    <source>
        <strain evidence="1">CtiOl67</strain>
    </source>
</reference>
<accession>A0A8S5QJI9</accession>
<sequence>MPKYIDLQKETNGVFTSFLKSMCVISGSNYSNLTGNWITTLTASIPYE</sequence>
<organism evidence="1">
    <name type="scientific">Siphoviridae sp. ctiOl67</name>
    <dbReference type="NCBI Taxonomy" id="2825622"/>
    <lineage>
        <taxon>Viruses</taxon>
        <taxon>Duplodnaviria</taxon>
        <taxon>Heunggongvirae</taxon>
        <taxon>Uroviricota</taxon>
        <taxon>Caudoviricetes</taxon>
    </lineage>
</organism>
<proteinExistence type="predicted"/>
<dbReference type="EMBL" id="BK015666">
    <property type="protein sequence ID" value="DAE19003.1"/>
    <property type="molecule type" value="Genomic_DNA"/>
</dbReference>
<protein>
    <submittedName>
        <fullName evidence="1">Uncharacterized protein</fullName>
    </submittedName>
</protein>
<name>A0A8S5QJI9_9CAUD</name>
<evidence type="ECO:0000313" key="1">
    <source>
        <dbReference type="EMBL" id="DAE19003.1"/>
    </source>
</evidence>